<evidence type="ECO:0000313" key="3">
    <source>
        <dbReference type="Proteomes" id="UP001314261"/>
    </source>
</evidence>
<feature type="transmembrane region" description="Helical" evidence="1">
    <location>
        <begin position="95"/>
        <end position="112"/>
    </location>
</feature>
<feature type="transmembrane region" description="Helical" evidence="1">
    <location>
        <begin position="50"/>
        <end position="67"/>
    </location>
</feature>
<sequence length="149" mass="17207">MAKVTINWIDWVKKLSKKQLWAIAIVPALIVVALFIWRLKSGNSEYNANWFAYALTLYYVAAFSPAGEQIQYRLFPKAVPHNQYQVTSWNQWTQAMLVSVVLLIVALLIWPPLNQSEIALHVVGSAVFGFIAMWTWRWSNGIRQQKNNK</sequence>
<evidence type="ECO:0000313" key="2">
    <source>
        <dbReference type="EMBL" id="CAK1231592.1"/>
    </source>
</evidence>
<evidence type="ECO:0000256" key="1">
    <source>
        <dbReference type="SAM" id="Phobius"/>
    </source>
</evidence>
<keyword evidence="3" id="KW-1185">Reference proteome</keyword>
<dbReference type="RefSeq" id="WP_187753583.1">
    <property type="nucleotide sequence ID" value="NZ_CAUZLK010000003.1"/>
</dbReference>
<name>A0ABN9YPL2_9LACO</name>
<reference evidence="2 3" key="1">
    <citation type="submission" date="2023-10" db="EMBL/GenBank/DDBJ databases">
        <authorList>
            <person name="Botero Cardona J."/>
        </authorList>
    </citation>
    <scope>NUCLEOTIDE SEQUENCE [LARGE SCALE GENOMIC DNA]</scope>
    <source>
        <strain evidence="2 3">R-54839</strain>
    </source>
</reference>
<dbReference type="GeneID" id="89537723"/>
<accession>A0ABN9YPL2</accession>
<feature type="transmembrane region" description="Helical" evidence="1">
    <location>
        <begin position="20"/>
        <end position="38"/>
    </location>
</feature>
<protein>
    <submittedName>
        <fullName evidence="2">Uncharacterized protein</fullName>
    </submittedName>
</protein>
<gene>
    <name evidence="2" type="ORF">R54839_PPFHFPJH_00458</name>
</gene>
<proteinExistence type="predicted"/>
<keyword evidence="1" id="KW-1133">Transmembrane helix</keyword>
<dbReference type="Proteomes" id="UP001314261">
    <property type="component" value="Unassembled WGS sequence"/>
</dbReference>
<organism evidence="2 3">
    <name type="scientific">Fructobacillus fructosus</name>
    <dbReference type="NCBI Taxonomy" id="1631"/>
    <lineage>
        <taxon>Bacteria</taxon>
        <taxon>Bacillati</taxon>
        <taxon>Bacillota</taxon>
        <taxon>Bacilli</taxon>
        <taxon>Lactobacillales</taxon>
        <taxon>Lactobacillaceae</taxon>
        <taxon>Fructobacillus</taxon>
    </lineage>
</organism>
<dbReference type="InterPro" id="IPR036259">
    <property type="entry name" value="MFS_trans_sf"/>
</dbReference>
<dbReference type="SUPFAM" id="SSF103473">
    <property type="entry name" value="MFS general substrate transporter"/>
    <property type="match status" value="1"/>
</dbReference>
<dbReference type="EMBL" id="CAUZLR010000002">
    <property type="protein sequence ID" value="CAK1231592.1"/>
    <property type="molecule type" value="Genomic_DNA"/>
</dbReference>
<feature type="transmembrane region" description="Helical" evidence="1">
    <location>
        <begin position="118"/>
        <end position="136"/>
    </location>
</feature>
<keyword evidence="1" id="KW-0472">Membrane</keyword>
<keyword evidence="1" id="KW-0812">Transmembrane</keyword>
<comment type="caution">
    <text evidence="2">The sequence shown here is derived from an EMBL/GenBank/DDBJ whole genome shotgun (WGS) entry which is preliminary data.</text>
</comment>